<dbReference type="Proteomes" id="UP000002630">
    <property type="component" value="Linkage Group LG06"/>
</dbReference>
<accession>D8LS29</accession>
<evidence type="ECO:0000256" key="5">
    <source>
        <dbReference type="ARBA" id="ARBA00023211"/>
    </source>
</evidence>
<dbReference type="SUPFAM" id="SSF47473">
    <property type="entry name" value="EF-hand"/>
    <property type="match status" value="1"/>
</dbReference>
<dbReference type="InterPro" id="IPR004843">
    <property type="entry name" value="Calcineurin-like_PHP"/>
</dbReference>
<dbReference type="Gene3D" id="1.10.238.10">
    <property type="entry name" value="EF-hand"/>
    <property type="match status" value="2"/>
</dbReference>
<dbReference type="InterPro" id="IPR002048">
    <property type="entry name" value="EF_hand_dom"/>
</dbReference>
<dbReference type="PRINTS" id="PR00114">
    <property type="entry name" value="STPHPHTASE"/>
</dbReference>
<dbReference type="InterPro" id="IPR006186">
    <property type="entry name" value="Ser/Thr-sp_prot-phosphatase"/>
</dbReference>
<feature type="domain" description="EF-hand" evidence="8">
    <location>
        <begin position="411"/>
        <end position="446"/>
    </location>
</feature>
<evidence type="ECO:0000259" key="8">
    <source>
        <dbReference type="PROSITE" id="PS50222"/>
    </source>
</evidence>
<evidence type="ECO:0000256" key="1">
    <source>
        <dbReference type="ARBA" id="ARBA00001936"/>
    </source>
</evidence>
<dbReference type="CDD" id="cd00051">
    <property type="entry name" value="EFh"/>
    <property type="match status" value="1"/>
</dbReference>
<dbReference type="AlphaFoldDB" id="D8LS29"/>
<keyword evidence="3" id="KW-0479">Metal-binding</keyword>
<dbReference type="GO" id="GO:0005509">
    <property type="term" value="F:calcium ion binding"/>
    <property type="evidence" value="ECO:0007669"/>
    <property type="project" value="InterPro"/>
</dbReference>
<keyword evidence="10" id="KW-1185">Reference proteome</keyword>
<keyword evidence="4" id="KW-0106">Calcium</keyword>
<protein>
    <recommendedName>
        <fullName evidence="6">Serine/threonine-protein phosphatase</fullName>
        <ecNumber evidence="6">3.1.3.16</ecNumber>
    </recommendedName>
</protein>
<name>D8LS29_ECTSI</name>
<dbReference type="PROSITE" id="PS00125">
    <property type="entry name" value="SER_THR_PHOSPHATASE"/>
    <property type="match status" value="1"/>
</dbReference>
<evidence type="ECO:0000256" key="4">
    <source>
        <dbReference type="ARBA" id="ARBA00022837"/>
    </source>
</evidence>
<dbReference type="PANTHER" id="PTHR45668">
    <property type="entry name" value="SERINE/THREONINE-PROTEIN PHOSPHATASE 5-RELATED"/>
    <property type="match status" value="1"/>
</dbReference>
<dbReference type="GO" id="GO:0004722">
    <property type="term" value="F:protein serine/threonine phosphatase activity"/>
    <property type="evidence" value="ECO:0007669"/>
    <property type="project" value="UniProtKB-EC"/>
</dbReference>
<evidence type="ECO:0000256" key="7">
    <source>
        <dbReference type="SAM" id="MobiDB-lite"/>
    </source>
</evidence>
<dbReference type="InterPro" id="IPR051134">
    <property type="entry name" value="PPP_phosphatase"/>
</dbReference>
<keyword evidence="5" id="KW-0464">Manganese</keyword>
<dbReference type="PROSITE" id="PS50222">
    <property type="entry name" value="EF_HAND_2"/>
    <property type="match status" value="3"/>
</dbReference>
<dbReference type="Pfam" id="PF13499">
    <property type="entry name" value="EF-hand_7"/>
    <property type="match status" value="1"/>
</dbReference>
<sequence>MKEDAQLPSLDESVPVDGAAMSGQNDNTETYFMATNTDGDDSGVTLDSIHMEDAARPGPSFLPIRRVRVCLGKGTQENLMEYSLSKGPPTMATVEEVMALFESGGELSTKTVRKILRDAYKHLKGLGNINKVPLNSTEESVTVVGDIHGQLADLVCLMNHNGLPSETNKYIFNGDFVDRGFQGVEVLVLLFLLMTVFPNSVFLNRGNHEDFGLCCVYGFQKECLDKYNDVVFRWRGWTTWCRLGVKKTARTRVICPKPRRQKDLRTIMHCALWSDPDLSPSLPNPQQNPRGAGVLFGPDSTKSFLEENGLDMVVRSHECVEEGFDLPFEEDMEGCCATIFSASNYGGSMNQGATMRFSLNETDDSFAAGGIRATSPEVHYTVFDYQLTAADKDHGHLLKANQSGLSSLVLRKKRALTAAFTQVDKQGDGFVTKDKWCQVMDNVTGLQISWKAILNIIVDEEDREGDKINWRAFMSKFHVKLSARASKGVGKNVAMFDAMYADREKLEAIFRFFDTDGNGSISREEFHRGCELLNQQAGEGEYLENIDVILGVMDMDNNDSIDINEFFEVFRLVDAADGTVDGKYGTS</sequence>
<organism evidence="9 10">
    <name type="scientific">Ectocarpus siliculosus</name>
    <name type="common">Brown alga</name>
    <name type="synonym">Conferva siliculosa</name>
    <dbReference type="NCBI Taxonomy" id="2880"/>
    <lineage>
        <taxon>Eukaryota</taxon>
        <taxon>Sar</taxon>
        <taxon>Stramenopiles</taxon>
        <taxon>Ochrophyta</taxon>
        <taxon>PX clade</taxon>
        <taxon>Phaeophyceae</taxon>
        <taxon>Ectocarpales</taxon>
        <taxon>Ectocarpaceae</taxon>
        <taxon>Ectocarpus</taxon>
    </lineage>
</organism>
<evidence type="ECO:0000256" key="3">
    <source>
        <dbReference type="ARBA" id="ARBA00022723"/>
    </source>
</evidence>
<reference evidence="9 10" key="1">
    <citation type="journal article" date="2010" name="Nature">
        <title>The Ectocarpus genome and the independent evolution of multicellularity in brown algae.</title>
        <authorList>
            <person name="Cock J.M."/>
            <person name="Sterck L."/>
            <person name="Rouze P."/>
            <person name="Scornet D."/>
            <person name="Allen A.E."/>
            <person name="Amoutzias G."/>
            <person name="Anthouard V."/>
            <person name="Artiguenave F."/>
            <person name="Aury J.M."/>
            <person name="Badger J.H."/>
            <person name="Beszteri B."/>
            <person name="Billiau K."/>
            <person name="Bonnet E."/>
            <person name="Bothwell J.H."/>
            <person name="Bowler C."/>
            <person name="Boyen C."/>
            <person name="Brownlee C."/>
            <person name="Carrano C.J."/>
            <person name="Charrier B."/>
            <person name="Cho G.Y."/>
            <person name="Coelho S.M."/>
            <person name="Collen J."/>
            <person name="Corre E."/>
            <person name="Da Silva C."/>
            <person name="Delage L."/>
            <person name="Delaroque N."/>
            <person name="Dittami S.M."/>
            <person name="Doulbeau S."/>
            <person name="Elias M."/>
            <person name="Farnham G."/>
            <person name="Gachon C.M."/>
            <person name="Gschloessl B."/>
            <person name="Heesch S."/>
            <person name="Jabbari K."/>
            <person name="Jubin C."/>
            <person name="Kawai H."/>
            <person name="Kimura K."/>
            <person name="Kloareg B."/>
            <person name="Kupper F.C."/>
            <person name="Lang D."/>
            <person name="Le Bail A."/>
            <person name="Leblanc C."/>
            <person name="Lerouge P."/>
            <person name="Lohr M."/>
            <person name="Lopez P.J."/>
            <person name="Martens C."/>
            <person name="Maumus F."/>
            <person name="Michel G."/>
            <person name="Miranda-Saavedra D."/>
            <person name="Morales J."/>
            <person name="Moreau H."/>
            <person name="Motomura T."/>
            <person name="Nagasato C."/>
            <person name="Napoli C.A."/>
            <person name="Nelson D.R."/>
            <person name="Nyvall-Collen P."/>
            <person name="Peters A.F."/>
            <person name="Pommier C."/>
            <person name="Potin P."/>
            <person name="Poulain J."/>
            <person name="Quesneville H."/>
            <person name="Read B."/>
            <person name="Rensing S.A."/>
            <person name="Ritter A."/>
            <person name="Rousvoal S."/>
            <person name="Samanta M."/>
            <person name="Samson G."/>
            <person name="Schroeder D.C."/>
            <person name="Segurens B."/>
            <person name="Strittmatter M."/>
            <person name="Tonon T."/>
            <person name="Tregear J.W."/>
            <person name="Valentin K."/>
            <person name="von Dassow P."/>
            <person name="Yamagishi T."/>
            <person name="Van de Peer Y."/>
            <person name="Wincker P."/>
        </authorList>
    </citation>
    <scope>NUCLEOTIDE SEQUENCE [LARGE SCALE GENOMIC DNA]</scope>
    <source>
        <strain evidence="10">Ec32 / CCAP1310/4</strain>
    </source>
</reference>
<feature type="domain" description="EF-hand" evidence="8">
    <location>
        <begin position="541"/>
        <end position="576"/>
    </location>
</feature>
<evidence type="ECO:0000256" key="6">
    <source>
        <dbReference type="RuleBase" id="RU004273"/>
    </source>
</evidence>
<proteinExistence type="inferred from homology"/>
<dbReference type="InterPro" id="IPR018247">
    <property type="entry name" value="EF_Hand_1_Ca_BS"/>
</dbReference>
<dbReference type="SMART" id="SM00054">
    <property type="entry name" value="EFh"/>
    <property type="match status" value="3"/>
</dbReference>
<dbReference type="EMBL" id="FN648926">
    <property type="protein sequence ID" value="CBN73813.1"/>
    <property type="molecule type" value="Genomic_DNA"/>
</dbReference>
<dbReference type="InParanoid" id="D8LS29"/>
<feature type="region of interest" description="Disordered" evidence="7">
    <location>
        <begin position="1"/>
        <end position="24"/>
    </location>
</feature>
<feature type="domain" description="EF-hand" evidence="8">
    <location>
        <begin position="501"/>
        <end position="536"/>
    </location>
</feature>
<dbReference type="EC" id="3.1.3.16" evidence="6"/>
<dbReference type="Gene3D" id="3.60.21.10">
    <property type="match status" value="1"/>
</dbReference>
<dbReference type="EMBL" id="FN649731">
    <property type="protein sequence ID" value="CBN73813.1"/>
    <property type="molecule type" value="Genomic_DNA"/>
</dbReference>
<dbReference type="InterPro" id="IPR011992">
    <property type="entry name" value="EF-hand-dom_pair"/>
</dbReference>
<dbReference type="OrthoDB" id="442428at2759"/>
<dbReference type="PROSITE" id="PS00018">
    <property type="entry name" value="EF_HAND_1"/>
    <property type="match status" value="2"/>
</dbReference>
<dbReference type="STRING" id="2880.D8LS29"/>
<comment type="catalytic activity">
    <reaction evidence="6">
        <text>O-phospho-L-threonyl-[protein] + H2O = L-threonyl-[protein] + phosphate</text>
        <dbReference type="Rhea" id="RHEA:47004"/>
        <dbReference type="Rhea" id="RHEA-COMP:11060"/>
        <dbReference type="Rhea" id="RHEA-COMP:11605"/>
        <dbReference type="ChEBI" id="CHEBI:15377"/>
        <dbReference type="ChEBI" id="CHEBI:30013"/>
        <dbReference type="ChEBI" id="CHEBI:43474"/>
        <dbReference type="ChEBI" id="CHEBI:61977"/>
        <dbReference type="EC" id="3.1.3.16"/>
    </reaction>
</comment>
<evidence type="ECO:0000313" key="10">
    <source>
        <dbReference type="Proteomes" id="UP000002630"/>
    </source>
</evidence>
<evidence type="ECO:0000313" key="9">
    <source>
        <dbReference type="EMBL" id="CBN73813.1"/>
    </source>
</evidence>
<keyword evidence="6 9" id="KW-0378">Hydrolase</keyword>
<dbReference type="OMA" id="WCEALES"/>
<dbReference type="Pfam" id="PF00149">
    <property type="entry name" value="Metallophos"/>
    <property type="match status" value="1"/>
</dbReference>
<gene>
    <name evidence="9" type="primary">PP</name>
    <name evidence="9" type="ORF">Esi_0007_0100</name>
</gene>
<dbReference type="PANTHER" id="PTHR45668:SF5">
    <property type="entry name" value="SERINE_THREONINE-PROTEIN PHOSPHATASE 5"/>
    <property type="match status" value="1"/>
</dbReference>
<comment type="cofactor">
    <cofactor evidence="1">
        <name>Mn(2+)</name>
        <dbReference type="ChEBI" id="CHEBI:29035"/>
    </cofactor>
</comment>
<dbReference type="InterPro" id="IPR029052">
    <property type="entry name" value="Metallo-depent_PP-like"/>
</dbReference>
<comment type="similarity">
    <text evidence="2 6">Belongs to the PPP phosphatase family.</text>
</comment>
<dbReference type="SMART" id="SM00156">
    <property type="entry name" value="PP2Ac"/>
    <property type="match status" value="1"/>
</dbReference>
<evidence type="ECO:0000256" key="2">
    <source>
        <dbReference type="ARBA" id="ARBA00008294"/>
    </source>
</evidence>
<dbReference type="SUPFAM" id="SSF56300">
    <property type="entry name" value="Metallo-dependent phosphatases"/>
    <property type="match status" value="1"/>
</dbReference>